<keyword evidence="7" id="KW-0288">FMN</keyword>
<evidence type="ECO:0000313" key="9">
    <source>
        <dbReference type="EMBL" id="MBS7811915.1"/>
    </source>
</evidence>
<dbReference type="PANTHER" id="PTHR36964:SF1">
    <property type="entry name" value="PROTEIN-METHIONINE-SULFOXIDE REDUCTASE HEME-BINDING SUBUNIT MSRQ"/>
    <property type="match status" value="1"/>
</dbReference>
<evidence type="ECO:0000256" key="5">
    <source>
        <dbReference type="ARBA" id="ARBA00023004"/>
    </source>
</evidence>
<comment type="caution">
    <text evidence="9">The sequence shown here is derived from an EMBL/GenBank/DDBJ whole genome shotgun (WGS) entry which is preliminary data.</text>
</comment>
<feature type="domain" description="Ferric oxidoreductase" evidence="8">
    <location>
        <begin position="66"/>
        <end position="178"/>
    </location>
</feature>
<feature type="transmembrane region" description="Helical" evidence="7">
    <location>
        <begin position="194"/>
        <end position="210"/>
    </location>
</feature>
<keyword evidence="7" id="KW-0285">Flavoprotein</keyword>
<comment type="cofactor">
    <cofactor evidence="7">
        <name>heme b</name>
        <dbReference type="ChEBI" id="CHEBI:60344"/>
    </cofactor>
    <text evidence="7">Binds 1 heme b (iron(II)-protoporphyrin IX) group per subunit.</text>
</comment>
<name>A0ABS5QDY6_9PROT</name>
<feature type="transmembrane region" description="Helical" evidence="7">
    <location>
        <begin position="133"/>
        <end position="150"/>
    </location>
</feature>
<keyword evidence="2 7" id="KW-0813">Transport</keyword>
<dbReference type="InterPro" id="IPR013130">
    <property type="entry name" value="Fe3_Rdtase_TM_dom"/>
</dbReference>
<feature type="transmembrane region" description="Helical" evidence="7">
    <location>
        <begin position="69"/>
        <end position="88"/>
    </location>
</feature>
<gene>
    <name evidence="7" type="primary">msrQ</name>
    <name evidence="9" type="ORF">KHU32_13275</name>
</gene>
<feature type="transmembrane region" description="Helical" evidence="7">
    <location>
        <begin position="217"/>
        <end position="239"/>
    </location>
</feature>
<evidence type="ECO:0000256" key="1">
    <source>
        <dbReference type="ARBA" id="ARBA00004141"/>
    </source>
</evidence>
<dbReference type="HAMAP" id="MF_01207">
    <property type="entry name" value="MsrQ"/>
    <property type="match status" value="1"/>
</dbReference>
<comment type="caution">
    <text evidence="7">Lacks conserved residue(s) required for the propagation of feature annotation.</text>
</comment>
<feature type="transmembrane region" description="Helical" evidence="7">
    <location>
        <begin position="30"/>
        <end position="49"/>
    </location>
</feature>
<dbReference type="EMBL" id="JAHCDA010000002">
    <property type="protein sequence ID" value="MBS7811915.1"/>
    <property type="molecule type" value="Genomic_DNA"/>
</dbReference>
<feature type="transmembrane region" description="Helical" evidence="7">
    <location>
        <begin position="170"/>
        <end position="188"/>
    </location>
</feature>
<protein>
    <recommendedName>
        <fullName evidence="7">Protein-methionine-sulfoxide reductase heme-binding subunit MsrQ</fullName>
    </recommendedName>
    <alternativeName>
        <fullName evidence="7">Flavocytochrome MsrQ</fullName>
    </alternativeName>
</protein>
<keyword evidence="10" id="KW-1185">Reference proteome</keyword>
<evidence type="ECO:0000259" key="8">
    <source>
        <dbReference type="Pfam" id="PF01794"/>
    </source>
</evidence>
<keyword evidence="4 7" id="KW-1133">Transmembrane helix</keyword>
<evidence type="ECO:0000256" key="4">
    <source>
        <dbReference type="ARBA" id="ARBA00022989"/>
    </source>
</evidence>
<comment type="similarity">
    <text evidence="7">Belongs to the MsrQ family.</text>
</comment>
<keyword evidence="7" id="KW-0349">Heme</keyword>
<organism evidence="9 10">
    <name type="scientific">Roseococcus pinisoli</name>
    <dbReference type="NCBI Taxonomy" id="2835040"/>
    <lineage>
        <taxon>Bacteria</taxon>
        <taxon>Pseudomonadati</taxon>
        <taxon>Pseudomonadota</taxon>
        <taxon>Alphaproteobacteria</taxon>
        <taxon>Acetobacterales</taxon>
        <taxon>Roseomonadaceae</taxon>
        <taxon>Roseococcus</taxon>
    </lineage>
</organism>
<keyword evidence="5 7" id="KW-0408">Iron</keyword>
<dbReference type="RefSeq" id="WP_213670558.1">
    <property type="nucleotide sequence ID" value="NZ_JAHCDA010000002.1"/>
</dbReference>
<keyword evidence="6 7" id="KW-0472">Membrane</keyword>
<evidence type="ECO:0000256" key="7">
    <source>
        <dbReference type="HAMAP-Rule" id="MF_01207"/>
    </source>
</evidence>
<keyword evidence="7" id="KW-1003">Cell membrane</keyword>
<comment type="cofactor">
    <cofactor evidence="7">
        <name>FMN</name>
        <dbReference type="ChEBI" id="CHEBI:58210"/>
    </cofactor>
    <text evidence="7">Binds 1 FMN per subunit.</text>
</comment>
<dbReference type="PANTHER" id="PTHR36964">
    <property type="entry name" value="PROTEIN-METHIONINE-SULFOXIDE REDUCTASE HEME-BINDING SUBUNIT MSRQ"/>
    <property type="match status" value="1"/>
</dbReference>
<reference evidence="9 10" key="1">
    <citation type="submission" date="2021-05" db="EMBL/GenBank/DDBJ databases">
        <title>Roseococcus sp. XZZS9, whole genome shotgun sequencing project.</title>
        <authorList>
            <person name="Zhao G."/>
            <person name="Shen L."/>
        </authorList>
    </citation>
    <scope>NUCLEOTIDE SEQUENCE [LARGE SCALE GENOMIC DNA]</scope>
    <source>
        <strain evidence="9 10">XZZS9</strain>
    </source>
</reference>
<comment type="function">
    <text evidence="7">Part of the MsrPQ system that repairs oxidized periplasmic proteins containing methionine sulfoxide residues (Met-O), using respiratory chain electrons. Thus protects these proteins from oxidative-stress damage caused by reactive species of oxygen and chlorine generated by the host defense mechanisms. MsrPQ is essential for the maintenance of envelope integrity under bleach stress, rescuing a wide series of structurally unrelated periplasmic proteins from methionine oxidation. MsrQ provides electrons for reduction to the reductase catalytic subunit MsrP, using the quinone pool of the respiratory chain.</text>
</comment>
<comment type="subunit">
    <text evidence="7">Heterodimer of a catalytic subunit (MsrP) and a heme-binding subunit (MsrQ).</text>
</comment>
<keyword evidence="7" id="KW-0249">Electron transport</keyword>
<dbReference type="InterPro" id="IPR022837">
    <property type="entry name" value="MsrQ-like"/>
</dbReference>
<sequence length="290" mass="32616">MRPPRPDRAPAKPVPDWVLWRERNGKLSPLRIAALAILVLPLFFILADWWQSNLGAEPLNAVMHETGRWSIRFLIASLAITPAGRILAWPRLYQIRRMVGLGALAWVLLHLTLYLADQNWVVTTALFEIVKRFYLTIGFVAVLGLCALGWTSTDGWMRSLGRRWKKLHRLIFPIIVLAMLHAFIQAKSDVSQESLLTGILLWLLLWRLIPARLQSNLLALAALTLLAFLATVATEYAWYALATNLPASRVAAANFDLTFGPRPAAWAAIGMACFVLLTAARQLVQRLRRA</sequence>
<dbReference type="Pfam" id="PF01794">
    <property type="entry name" value="Ferric_reduct"/>
    <property type="match status" value="1"/>
</dbReference>
<keyword evidence="7" id="KW-0479">Metal-binding</keyword>
<accession>A0ABS5QDY6</accession>
<keyword evidence="3 7" id="KW-0812">Transmembrane</keyword>
<comment type="subcellular location">
    <subcellularLocation>
        <location evidence="7">Cell membrane</location>
        <topology evidence="7">Multi-pass membrane protein</topology>
    </subcellularLocation>
    <subcellularLocation>
        <location evidence="1">Membrane</location>
        <topology evidence="1">Multi-pass membrane protein</topology>
    </subcellularLocation>
</comment>
<evidence type="ECO:0000256" key="6">
    <source>
        <dbReference type="ARBA" id="ARBA00023136"/>
    </source>
</evidence>
<feature type="transmembrane region" description="Helical" evidence="7">
    <location>
        <begin position="95"/>
        <end position="113"/>
    </location>
</feature>
<evidence type="ECO:0000256" key="3">
    <source>
        <dbReference type="ARBA" id="ARBA00022692"/>
    </source>
</evidence>
<feature type="transmembrane region" description="Helical" evidence="7">
    <location>
        <begin position="264"/>
        <end position="284"/>
    </location>
</feature>
<evidence type="ECO:0000313" key="10">
    <source>
        <dbReference type="Proteomes" id="UP000766336"/>
    </source>
</evidence>
<dbReference type="Proteomes" id="UP000766336">
    <property type="component" value="Unassembled WGS sequence"/>
</dbReference>
<evidence type="ECO:0000256" key="2">
    <source>
        <dbReference type="ARBA" id="ARBA00022448"/>
    </source>
</evidence>
<proteinExistence type="inferred from homology"/>